<dbReference type="Pfam" id="PF00117">
    <property type="entry name" value="GATase"/>
    <property type="match status" value="1"/>
</dbReference>
<name>A0ABU3R4B9_9GAMM</name>
<dbReference type="EC" id="4.1.3.27" evidence="3"/>
<gene>
    <name evidence="3" type="ORF">RT723_14305</name>
</gene>
<dbReference type="Gene3D" id="3.40.50.880">
    <property type="match status" value="1"/>
</dbReference>
<evidence type="ECO:0000259" key="2">
    <source>
        <dbReference type="Pfam" id="PF00117"/>
    </source>
</evidence>
<comment type="caution">
    <text evidence="3">The sequence shown here is derived from an EMBL/GenBank/DDBJ whole genome shotgun (WGS) entry which is preliminary data.</text>
</comment>
<accession>A0ABU3R4B9</accession>
<keyword evidence="3" id="KW-0456">Lyase</keyword>
<proteinExistence type="predicted"/>
<sequence>MLLMIDNYDSFTYTLVQYFRTLGQDVVVKRNDEITIDQIKQLKPNHIVISPGPGTPEQAGLSKDIILQFYKHVPILGVCLGHQAIAQAFGAVVSKADKVMHGKTSNIMHSQSNIFAGIDNPFTVTRYHSLIVDENTLPDQIQATAWSCDQNNNKHELMALKLKGYPVVGVQFHPESVLTQFGHKLLANFLAY</sequence>
<dbReference type="NCBIfam" id="TIGR00566">
    <property type="entry name" value="trpG_papA"/>
    <property type="match status" value="1"/>
</dbReference>
<evidence type="ECO:0000256" key="1">
    <source>
        <dbReference type="ARBA" id="ARBA00022962"/>
    </source>
</evidence>
<dbReference type="PROSITE" id="PS51273">
    <property type="entry name" value="GATASE_TYPE_1"/>
    <property type="match status" value="1"/>
</dbReference>
<evidence type="ECO:0000313" key="3">
    <source>
        <dbReference type="EMBL" id="MDU0114143.1"/>
    </source>
</evidence>
<keyword evidence="4" id="KW-1185">Reference proteome</keyword>
<dbReference type="PRINTS" id="PR00097">
    <property type="entry name" value="ANTSNTHASEII"/>
</dbReference>
<evidence type="ECO:0000313" key="4">
    <source>
        <dbReference type="Proteomes" id="UP001257914"/>
    </source>
</evidence>
<protein>
    <submittedName>
        <fullName evidence="3">Aminodeoxychorismate/anthranilate synthase component II</fullName>
        <ecNumber evidence="3">4.1.3.27</ecNumber>
    </submittedName>
</protein>
<dbReference type="PANTHER" id="PTHR43418:SF4">
    <property type="entry name" value="MULTIFUNCTIONAL TRYPTOPHAN BIOSYNTHESIS PROTEIN"/>
    <property type="match status" value="1"/>
</dbReference>
<dbReference type="RefSeq" id="WP_315947750.1">
    <property type="nucleotide sequence ID" value="NZ_JAWCUA010000010.1"/>
</dbReference>
<dbReference type="SUPFAM" id="SSF52317">
    <property type="entry name" value="Class I glutamine amidotransferase-like"/>
    <property type="match status" value="1"/>
</dbReference>
<reference evidence="3 4" key="1">
    <citation type="submission" date="2023-10" db="EMBL/GenBank/DDBJ databases">
        <title>Psychrosphaera aquimaarina strain SW33 isolated from seawater.</title>
        <authorList>
            <person name="Bayburt H."/>
            <person name="Kim J.M."/>
            <person name="Choi B.J."/>
            <person name="Jeon C.O."/>
        </authorList>
    </citation>
    <scope>NUCLEOTIDE SEQUENCE [LARGE SCALE GENOMIC DNA]</scope>
    <source>
        <strain evidence="3 4">KCTC 52743</strain>
    </source>
</reference>
<dbReference type="PANTHER" id="PTHR43418">
    <property type="entry name" value="MULTIFUNCTIONAL TRYPTOPHAN BIOSYNTHESIS PROTEIN-RELATED"/>
    <property type="match status" value="1"/>
</dbReference>
<dbReference type="InterPro" id="IPR006221">
    <property type="entry name" value="TrpG/PapA_dom"/>
</dbReference>
<dbReference type="InterPro" id="IPR029062">
    <property type="entry name" value="Class_I_gatase-like"/>
</dbReference>
<dbReference type="InterPro" id="IPR050472">
    <property type="entry name" value="Anth_synth/Amidotransfase"/>
</dbReference>
<keyword evidence="1" id="KW-0315">Glutamine amidotransferase</keyword>
<organism evidence="3 4">
    <name type="scientific">Psychrosphaera aquimarina</name>
    <dbReference type="NCBI Taxonomy" id="2044854"/>
    <lineage>
        <taxon>Bacteria</taxon>
        <taxon>Pseudomonadati</taxon>
        <taxon>Pseudomonadota</taxon>
        <taxon>Gammaproteobacteria</taxon>
        <taxon>Alteromonadales</taxon>
        <taxon>Pseudoalteromonadaceae</taxon>
        <taxon>Psychrosphaera</taxon>
    </lineage>
</organism>
<dbReference type="PRINTS" id="PR00099">
    <property type="entry name" value="CPSGATASE"/>
</dbReference>
<dbReference type="EMBL" id="JAWCUA010000010">
    <property type="protein sequence ID" value="MDU0114143.1"/>
    <property type="molecule type" value="Genomic_DNA"/>
</dbReference>
<dbReference type="GO" id="GO:0004049">
    <property type="term" value="F:anthranilate synthase activity"/>
    <property type="evidence" value="ECO:0007669"/>
    <property type="project" value="UniProtKB-EC"/>
</dbReference>
<dbReference type="Proteomes" id="UP001257914">
    <property type="component" value="Unassembled WGS sequence"/>
</dbReference>
<feature type="domain" description="Glutamine amidotransferase" evidence="2">
    <location>
        <begin position="3"/>
        <end position="190"/>
    </location>
</feature>
<dbReference type="CDD" id="cd01743">
    <property type="entry name" value="GATase1_Anthranilate_Synthase"/>
    <property type="match status" value="1"/>
</dbReference>
<dbReference type="InterPro" id="IPR017926">
    <property type="entry name" value="GATASE"/>
</dbReference>
<dbReference type="PRINTS" id="PR00096">
    <property type="entry name" value="GATASE"/>
</dbReference>